<sequence length="383" mass="41426">MSPVTAALFTWPLGDDAVLIPRTAAIAEAHLALVEANYQRLARWFPDAFQEPPTLEGVRANLERAGQAWQEGSLLPLSIAVPAEGGWRLVGWVQLVIDSPARSGEVGYWLDAGHVGRGLVTRAVTAVLDHAFGPLGLERIGLPTTVDNTRSRSVAERLGFTQEAVLRGAAAFPDERRDLVVYGLLAHEWHRLPGHPGGSGQAIRNQEATRMPAGLAFSQAAGRTPGRISEREPRMSAKNATTVSDGFSAEERAAMKERAAELRAEGKKGAKKADDLQAVLDRIAQMAPDDRALAERVHATVTAAAPQLSPKTWYGMPAYANADGKIVFFFQDSGKFNYRYSTLGFQDPANLDEGDMWPVAYALQKWSPAVEKKVVALVKAAVS</sequence>
<keyword evidence="4" id="KW-1185">Reference proteome</keyword>
<accession>A0A1C6UWB4</accession>
<dbReference type="SUPFAM" id="SSF159888">
    <property type="entry name" value="YdhG-like"/>
    <property type="match status" value="1"/>
</dbReference>
<dbReference type="AlphaFoldDB" id="A0A1C6UWB4"/>
<dbReference type="InterPro" id="IPR051908">
    <property type="entry name" value="Ribosomal_N-acetyltransferase"/>
</dbReference>
<dbReference type="EMBL" id="FMIB01000002">
    <property type="protein sequence ID" value="SCL58143.1"/>
    <property type="molecule type" value="Genomic_DNA"/>
</dbReference>
<dbReference type="InterPro" id="IPR016181">
    <property type="entry name" value="Acyl_CoA_acyltransferase"/>
</dbReference>
<reference evidence="4" key="1">
    <citation type="submission" date="2016-06" db="EMBL/GenBank/DDBJ databases">
        <authorList>
            <person name="Varghese N."/>
            <person name="Submissions Spin"/>
        </authorList>
    </citation>
    <scope>NUCLEOTIDE SEQUENCE [LARGE SCALE GENOMIC DNA]</scope>
    <source>
        <strain evidence="4">DSM 44151</strain>
    </source>
</reference>
<dbReference type="GO" id="GO:1990189">
    <property type="term" value="F:protein N-terminal-serine acetyltransferase activity"/>
    <property type="evidence" value="ECO:0007669"/>
    <property type="project" value="TreeGrafter"/>
</dbReference>
<dbReference type="GO" id="GO:0008999">
    <property type="term" value="F:protein-N-terminal-alanine acetyltransferase activity"/>
    <property type="evidence" value="ECO:0007669"/>
    <property type="project" value="TreeGrafter"/>
</dbReference>
<dbReference type="Pfam" id="PF13302">
    <property type="entry name" value="Acetyltransf_3"/>
    <property type="match status" value="1"/>
</dbReference>
<dbReference type="PANTHER" id="PTHR43441:SF2">
    <property type="entry name" value="FAMILY ACETYLTRANSFERASE, PUTATIVE (AFU_ORTHOLOGUE AFUA_7G00850)-RELATED"/>
    <property type="match status" value="1"/>
</dbReference>
<gene>
    <name evidence="3" type="ORF">GA0070603_2560</name>
</gene>
<dbReference type="InterPro" id="IPR000182">
    <property type="entry name" value="GNAT_dom"/>
</dbReference>
<proteinExistence type="predicted"/>
<dbReference type="PANTHER" id="PTHR43441">
    <property type="entry name" value="RIBOSOMAL-PROTEIN-SERINE ACETYLTRANSFERASE"/>
    <property type="match status" value="1"/>
</dbReference>
<dbReference type="STRING" id="47854.GA0070603_2560"/>
<evidence type="ECO:0000313" key="4">
    <source>
        <dbReference type="Proteomes" id="UP000198605"/>
    </source>
</evidence>
<feature type="region of interest" description="Disordered" evidence="1">
    <location>
        <begin position="220"/>
        <end position="243"/>
    </location>
</feature>
<evidence type="ECO:0000256" key="1">
    <source>
        <dbReference type="SAM" id="MobiDB-lite"/>
    </source>
</evidence>
<organism evidence="3 4">
    <name type="scientific">Micromonospora chersina</name>
    <dbReference type="NCBI Taxonomy" id="47854"/>
    <lineage>
        <taxon>Bacteria</taxon>
        <taxon>Bacillati</taxon>
        <taxon>Actinomycetota</taxon>
        <taxon>Actinomycetes</taxon>
        <taxon>Micromonosporales</taxon>
        <taxon>Micromonosporaceae</taxon>
        <taxon>Micromonospora</taxon>
    </lineage>
</organism>
<name>A0A1C6UWB4_9ACTN</name>
<dbReference type="PROSITE" id="PS51186">
    <property type="entry name" value="GNAT"/>
    <property type="match status" value="1"/>
</dbReference>
<dbReference type="Gene3D" id="3.40.630.30">
    <property type="match status" value="1"/>
</dbReference>
<evidence type="ECO:0000313" key="3">
    <source>
        <dbReference type="EMBL" id="SCL58143.1"/>
    </source>
</evidence>
<keyword evidence="3" id="KW-0808">Transferase</keyword>
<dbReference type="GeneID" id="300272842"/>
<evidence type="ECO:0000259" key="2">
    <source>
        <dbReference type="PROSITE" id="PS51186"/>
    </source>
</evidence>
<dbReference type="GO" id="GO:0005737">
    <property type="term" value="C:cytoplasm"/>
    <property type="evidence" value="ECO:0007669"/>
    <property type="project" value="TreeGrafter"/>
</dbReference>
<dbReference type="RefSeq" id="WP_167544541.1">
    <property type="nucleotide sequence ID" value="NZ_FMIB01000002.1"/>
</dbReference>
<feature type="domain" description="N-acetyltransferase" evidence="2">
    <location>
        <begin position="28"/>
        <end position="179"/>
    </location>
</feature>
<protein>
    <submittedName>
        <fullName evidence="3">Protein N-acetyltransferase, RimJ/RimL family</fullName>
    </submittedName>
</protein>
<dbReference type="Proteomes" id="UP000198605">
    <property type="component" value="Unassembled WGS sequence"/>
</dbReference>
<dbReference type="SUPFAM" id="SSF55729">
    <property type="entry name" value="Acyl-CoA N-acyltransferases (Nat)"/>
    <property type="match status" value="1"/>
</dbReference>